<dbReference type="InterPro" id="IPR015867">
    <property type="entry name" value="N-reg_PII/ATP_PRibTrfase_C"/>
</dbReference>
<comment type="similarity">
    <text evidence="1">Belongs to the UPF0166 family.</text>
</comment>
<dbReference type="SUPFAM" id="SSF54913">
    <property type="entry name" value="GlnB-like"/>
    <property type="match status" value="1"/>
</dbReference>
<evidence type="ECO:0000313" key="3">
    <source>
        <dbReference type="Proteomes" id="UP000001823"/>
    </source>
</evidence>
<dbReference type="Gene3D" id="3.30.70.120">
    <property type="match status" value="1"/>
</dbReference>
<dbReference type="AlphaFoldDB" id="A0A0H2YTH3"/>
<name>A0A0H2YTH3_CLOP1</name>
<gene>
    <name evidence="2" type="ordered locus">CPF_1282</name>
</gene>
<dbReference type="eggNOG" id="COG1993">
    <property type="taxonomic scope" value="Bacteria"/>
</dbReference>
<proteinExistence type="inferred from homology"/>
<dbReference type="InterPro" id="IPR011322">
    <property type="entry name" value="N-reg_PII-like_a/b"/>
</dbReference>
<dbReference type="HOGENOM" id="CLU_146749_0_1_9"/>
<dbReference type="Proteomes" id="UP000001823">
    <property type="component" value="Chromosome"/>
</dbReference>
<organism evidence="2 3">
    <name type="scientific">Clostridium perfringens (strain ATCC 13124 / DSM 756 / JCM 1290 / NCIMB 6125 / NCTC 8237 / Type A)</name>
    <dbReference type="NCBI Taxonomy" id="195103"/>
    <lineage>
        <taxon>Bacteria</taxon>
        <taxon>Bacillati</taxon>
        <taxon>Bacillota</taxon>
        <taxon>Clostridia</taxon>
        <taxon>Eubacteriales</taxon>
        <taxon>Clostridiaceae</taxon>
        <taxon>Clostridium</taxon>
    </lineage>
</organism>
<accession>A0A0H2YTH3</accession>
<protein>
    <submittedName>
        <fullName evidence="2">Uncharacterized protein</fullName>
    </submittedName>
</protein>
<reference evidence="2 3" key="1">
    <citation type="journal article" date="2006" name="Genome Res.">
        <title>Skewed genomic variability in strains of the toxigenic bacterial pathogen, Clostridium perfringens.</title>
        <authorList>
            <person name="Myers G.S."/>
            <person name="Rasko D.A."/>
            <person name="Cheung J.K."/>
            <person name="Ravel J."/>
            <person name="Seshadri R."/>
            <person name="Deboy R.T."/>
            <person name="Ren Q."/>
            <person name="Varga J."/>
            <person name="Awad M.M."/>
            <person name="Brinkac L.M."/>
            <person name="Daugherty S.C."/>
            <person name="Haft D.H."/>
            <person name="Dodson R.J."/>
            <person name="Madupu R."/>
            <person name="Nelson W.C."/>
            <person name="Rosovitz M.J."/>
            <person name="Sullivan S.A."/>
            <person name="Khouri H."/>
            <person name="Dimitrov G.I."/>
            <person name="Watkins K.L."/>
            <person name="Mulligan S."/>
            <person name="Benton J."/>
            <person name="Radune D."/>
            <person name="Fisher D.J."/>
            <person name="Atkins H.S."/>
            <person name="Hiscox T."/>
            <person name="Jost B.H."/>
            <person name="Billington S.J."/>
            <person name="Songer J.G."/>
            <person name="McClane B.A."/>
            <person name="Titball R.W."/>
            <person name="Rood J.I."/>
            <person name="Melville S.B."/>
            <person name="Paulsen I.T."/>
        </authorList>
    </citation>
    <scope>NUCLEOTIDE SEQUENCE [LARGE SCALE GENOMIC DNA]</scope>
    <source>
        <strain evidence="3">ATCC 13124 / DSM 756 / JCM 1290 / NCIMB 6125 / NCTC 8237 / S 107 / Type A</strain>
    </source>
</reference>
<dbReference type="PaxDb" id="195103-CPF_1282"/>
<dbReference type="EMBL" id="CP000246">
    <property type="protein sequence ID" value="ABG84370.1"/>
    <property type="molecule type" value="Genomic_DNA"/>
</dbReference>
<evidence type="ECO:0000313" key="2">
    <source>
        <dbReference type="EMBL" id="ABG84370.1"/>
    </source>
</evidence>
<dbReference type="InterPro" id="IPR003793">
    <property type="entry name" value="UPF0166"/>
</dbReference>
<dbReference type="PANTHER" id="PTHR35983:SF1">
    <property type="entry name" value="UPF0166 PROTEIN TM_0021"/>
    <property type="match status" value="1"/>
</dbReference>
<dbReference type="KEGG" id="cpf:CPF_1282"/>
<evidence type="ECO:0000256" key="1">
    <source>
        <dbReference type="ARBA" id="ARBA00010554"/>
    </source>
</evidence>
<keyword evidence="3" id="KW-1185">Reference proteome</keyword>
<dbReference type="RefSeq" id="WP_003476035.1">
    <property type="nucleotide sequence ID" value="NC_008261.1"/>
</dbReference>
<dbReference type="PANTHER" id="PTHR35983">
    <property type="entry name" value="UPF0166 PROTEIN TM_0021"/>
    <property type="match status" value="1"/>
</dbReference>
<sequence length="113" mass="12930">MRNEFKGSFLKIFIDESDKYNGEPLYLEILKVLKKENILGATVIRGIEGLDSHHKIHSDFIEILARNLPIVIEVIESKEKINELIEIIEPMIETGTITVIDNIQVISLNKKTD</sequence>
<dbReference type="Pfam" id="PF02641">
    <property type="entry name" value="DUF190"/>
    <property type="match status" value="1"/>
</dbReference>